<name>A0A1C7MWC5_9FUNG</name>
<dbReference type="AlphaFoldDB" id="A0A1C7MWC5"/>
<keyword evidence="2" id="KW-1185">Reference proteome</keyword>
<protein>
    <submittedName>
        <fullName evidence="1">Uncharacterized protein</fullName>
    </submittedName>
</protein>
<accession>A0A1C7MWC5</accession>
<dbReference type="InterPro" id="IPR040521">
    <property type="entry name" value="KDZ"/>
</dbReference>
<sequence>MITMDGNFQTKRLDDKFQEELPVDGMFSLSVGEKSLWGTKVEVVAAAYTTPGPSADDEDEDCFAESVEVNSFKANNNNKRNGSSRRYDENGVLSMSCARHDVPERLLNIHGGEGHKYAVACVGHMLRANPQKKKYAIMYDIGCLVRKGLESSFSLHNSNNINNLQRRFPVFKEDTWYGVTAYHAYAHTMTCHVNYNPKYIPNFGCTDGEGCERFWSYLDGFVSMTRSTSSENRLLVITDSVDNFTYQNKLELPEQIKYKRKYNKKI</sequence>
<dbReference type="Pfam" id="PF18758">
    <property type="entry name" value="KDZ"/>
    <property type="match status" value="1"/>
</dbReference>
<organism evidence="1 2">
    <name type="scientific">Choanephora cucurbitarum</name>
    <dbReference type="NCBI Taxonomy" id="101091"/>
    <lineage>
        <taxon>Eukaryota</taxon>
        <taxon>Fungi</taxon>
        <taxon>Fungi incertae sedis</taxon>
        <taxon>Mucoromycota</taxon>
        <taxon>Mucoromycotina</taxon>
        <taxon>Mucoromycetes</taxon>
        <taxon>Mucorales</taxon>
        <taxon>Mucorineae</taxon>
        <taxon>Choanephoraceae</taxon>
        <taxon>Choanephoroideae</taxon>
        <taxon>Choanephora</taxon>
    </lineage>
</organism>
<dbReference type="PANTHER" id="PTHR33096">
    <property type="entry name" value="CXC2 DOMAIN-CONTAINING PROTEIN"/>
    <property type="match status" value="1"/>
</dbReference>
<gene>
    <name evidence="1" type="ORF">A0J61_10821</name>
</gene>
<dbReference type="EMBL" id="LUGH01001418">
    <property type="protein sequence ID" value="OBZ81131.1"/>
    <property type="molecule type" value="Genomic_DNA"/>
</dbReference>
<comment type="caution">
    <text evidence="1">The sequence shown here is derived from an EMBL/GenBank/DDBJ whole genome shotgun (WGS) entry which is preliminary data.</text>
</comment>
<dbReference type="OrthoDB" id="2505730at2759"/>
<evidence type="ECO:0000313" key="2">
    <source>
        <dbReference type="Proteomes" id="UP000093000"/>
    </source>
</evidence>
<dbReference type="Proteomes" id="UP000093000">
    <property type="component" value="Unassembled WGS sequence"/>
</dbReference>
<evidence type="ECO:0000313" key="1">
    <source>
        <dbReference type="EMBL" id="OBZ81131.1"/>
    </source>
</evidence>
<dbReference type="PANTHER" id="PTHR33096:SF1">
    <property type="entry name" value="CXC1-LIKE CYSTEINE CLUSTER ASSOCIATED WITH KDZ TRANSPOSASES DOMAIN-CONTAINING PROTEIN"/>
    <property type="match status" value="1"/>
</dbReference>
<proteinExistence type="predicted"/>
<dbReference type="STRING" id="101091.A0A1C7MWC5"/>
<reference evidence="1 2" key="1">
    <citation type="submission" date="2016-03" db="EMBL/GenBank/DDBJ databases">
        <title>Choanephora cucurbitarum.</title>
        <authorList>
            <person name="Min B."/>
            <person name="Park H."/>
            <person name="Park J.-H."/>
            <person name="Shin H.-D."/>
            <person name="Choi I.-G."/>
        </authorList>
    </citation>
    <scope>NUCLEOTIDE SEQUENCE [LARGE SCALE GENOMIC DNA]</scope>
    <source>
        <strain evidence="1 2">KUS-F28377</strain>
    </source>
</reference>
<dbReference type="InParanoid" id="A0A1C7MWC5"/>